<reference evidence="5" key="1">
    <citation type="submission" date="2016-11" db="EMBL/GenBank/DDBJ databases">
        <authorList>
            <person name="Varghese N."/>
            <person name="Submissions S."/>
        </authorList>
    </citation>
    <scope>NUCLEOTIDE SEQUENCE [LARGE SCALE GENOMIC DNA]</scope>
    <source>
        <strain evidence="5">DSM 14834</strain>
    </source>
</reference>
<organism evidence="4 5">
    <name type="scientific">Thermomonas hydrothermalis</name>
    <dbReference type="NCBI Taxonomy" id="213588"/>
    <lineage>
        <taxon>Bacteria</taxon>
        <taxon>Pseudomonadati</taxon>
        <taxon>Pseudomonadota</taxon>
        <taxon>Gammaproteobacteria</taxon>
        <taxon>Lysobacterales</taxon>
        <taxon>Lysobacteraceae</taxon>
        <taxon>Thermomonas</taxon>
    </lineage>
</organism>
<dbReference type="EMBL" id="FQUK01000006">
    <property type="protein sequence ID" value="SHE50820.1"/>
    <property type="molecule type" value="Genomic_DNA"/>
</dbReference>
<dbReference type="SUPFAM" id="SSF53271">
    <property type="entry name" value="PRTase-like"/>
    <property type="match status" value="1"/>
</dbReference>
<evidence type="ECO:0000259" key="3">
    <source>
        <dbReference type="Pfam" id="PF18912"/>
    </source>
</evidence>
<dbReference type="PANTHER" id="PTHR47505">
    <property type="entry name" value="DNA UTILIZATION PROTEIN YHGH"/>
    <property type="match status" value="1"/>
</dbReference>
<dbReference type="PANTHER" id="PTHR47505:SF1">
    <property type="entry name" value="DNA UTILIZATION PROTEIN YHGH"/>
    <property type="match status" value="1"/>
</dbReference>
<dbReference type="InterPro" id="IPR029057">
    <property type="entry name" value="PRTase-like"/>
</dbReference>
<sequence>MFRAVNQSGPGKVDGGLSFLCWPPRCLICAAPGAPGRDLCPDCHAALPWLHHPCPRCALPQPRAQFCPACRQSDGGALTRIHAGFEYAFPLDQLLPRLKFHGDLTVARVLAHCLAERFAALPRPQALVPVPLHRRRLRWRGYDQALELARPLARRLGVPLRDDLLVRRHATAAQTSLNAAARQRNLHAAFGVRSGVALPTRVTLFDDVMTTGATLQAAARALRAAGVAVVEAWVCARVA</sequence>
<dbReference type="InterPro" id="IPR044005">
    <property type="entry name" value="DZR_2"/>
</dbReference>
<evidence type="ECO:0000313" key="5">
    <source>
        <dbReference type="Proteomes" id="UP000242857"/>
    </source>
</evidence>
<gene>
    <name evidence="4" type="ORF">SAMN02745204_00593</name>
</gene>
<name>A0A1M4U2F8_9GAMM</name>
<proteinExistence type="inferred from homology"/>
<dbReference type="Pfam" id="PF18912">
    <property type="entry name" value="DZR_2"/>
    <property type="match status" value="1"/>
</dbReference>
<comment type="similarity">
    <text evidence="1">Belongs to the ComF/GntX family.</text>
</comment>
<evidence type="ECO:0000259" key="2">
    <source>
        <dbReference type="Pfam" id="PF00156"/>
    </source>
</evidence>
<dbReference type="Proteomes" id="UP000242857">
    <property type="component" value="Unassembled WGS sequence"/>
</dbReference>
<keyword evidence="5" id="KW-1185">Reference proteome</keyword>
<accession>A0A1M4U2F8</accession>
<evidence type="ECO:0000313" key="4">
    <source>
        <dbReference type="EMBL" id="SHE50820.1"/>
    </source>
</evidence>
<feature type="domain" description="Phosphoribosyltransferase" evidence="2">
    <location>
        <begin position="145"/>
        <end position="235"/>
    </location>
</feature>
<dbReference type="InterPro" id="IPR000836">
    <property type="entry name" value="PRTase_dom"/>
</dbReference>
<feature type="domain" description="Double zinc ribbon" evidence="3">
    <location>
        <begin position="20"/>
        <end position="71"/>
    </location>
</feature>
<dbReference type="AlphaFoldDB" id="A0A1M4U2F8"/>
<dbReference type="CDD" id="cd06223">
    <property type="entry name" value="PRTases_typeI"/>
    <property type="match status" value="1"/>
</dbReference>
<dbReference type="Gene3D" id="3.40.50.2020">
    <property type="match status" value="1"/>
</dbReference>
<dbReference type="OrthoDB" id="9793412at2"/>
<dbReference type="Pfam" id="PF00156">
    <property type="entry name" value="Pribosyltran"/>
    <property type="match status" value="1"/>
</dbReference>
<dbReference type="InterPro" id="IPR051910">
    <property type="entry name" value="ComF/GntX_DNA_util-trans"/>
</dbReference>
<protein>
    <submittedName>
        <fullName evidence="4">ComF family protein</fullName>
    </submittedName>
</protein>
<dbReference type="STRING" id="213588.SAMN02745204_00593"/>
<evidence type="ECO:0000256" key="1">
    <source>
        <dbReference type="ARBA" id="ARBA00008007"/>
    </source>
</evidence>